<keyword evidence="3" id="KW-1185">Reference proteome</keyword>
<reference evidence="2 3" key="1">
    <citation type="submission" date="2017-06" db="EMBL/GenBank/DDBJ databases">
        <authorList>
            <person name="Kim H.J."/>
            <person name="Triplett B.A."/>
        </authorList>
    </citation>
    <scope>NUCLEOTIDE SEQUENCE [LARGE SCALE GENOMIC DNA]</scope>
    <source>
        <strain evidence="2">FRACA_ARgP5</strain>
    </source>
</reference>
<sequence>MATSPTRTSPFFAKATTDGVVREPSAFAITVGSPPSSTLTTEFVVPRSMPTARAMSVCLSIHAGAADRACEPTSWGWNLSVDRLAEGHPESSVRLKLGRLDGLSLPDSGWRPPGLRRRDESVSLNFLAGDGIPLVAGMPVLRAEAPRRPSGPRDRPNWPGPTRPRTQARQAHGGDGVRTPARS</sequence>
<proteinExistence type="predicted"/>
<gene>
    <name evidence="2" type="ORF">FRACA_420020</name>
</gene>
<accession>A0A2I2KX31</accession>
<feature type="compositionally biased region" description="Basic and acidic residues" evidence="1">
    <location>
        <begin position="144"/>
        <end position="156"/>
    </location>
</feature>
<evidence type="ECO:0000256" key="1">
    <source>
        <dbReference type="SAM" id="MobiDB-lite"/>
    </source>
</evidence>
<organism evidence="2 3">
    <name type="scientific">Frankia canadensis</name>
    <dbReference type="NCBI Taxonomy" id="1836972"/>
    <lineage>
        <taxon>Bacteria</taxon>
        <taxon>Bacillati</taxon>
        <taxon>Actinomycetota</taxon>
        <taxon>Actinomycetes</taxon>
        <taxon>Frankiales</taxon>
        <taxon>Frankiaceae</taxon>
        <taxon>Frankia</taxon>
    </lineage>
</organism>
<protein>
    <submittedName>
        <fullName evidence="2">Uncharacterized protein</fullName>
    </submittedName>
</protein>
<evidence type="ECO:0000313" key="2">
    <source>
        <dbReference type="EMBL" id="SNQ50219.1"/>
    </source>
</evidence>
<dbReference type="AlphaFoldDB" id="A0A2I2KX31"/>
<evidence type="ECO:0000313" key="3">
    <source>
        <dbReference type="Proteomes" id="UP000234331"/>
    </source>
</evidence>
<feature type="region of interest" description="Disordered" evidence="1">
    <location>
        <begin position="141"/>
        <end position="183"/>
    </location>
</feature>
<dbReference type="Proteomes" id="UP000234331">
    <property type="component" value="Unassembled WGS sequence"/>
</dbReference>
<dbReference type="EMBL" id="FZMO01000357">
    <property type="protein sequence ID" value="SNQ50219.1"/>
    <property type="molecule type" value="Genomic_DNA"/>
</dbReference>
<name>A0A2I2KX31_9ACTN</name>